<dbReference type="InterPro" id="IPR001173">
    <property type="entry name" value="Glyco_trans_2-like"/>
</dbReference>
<dbReference type="SUPFAM" id="SSF53448">
    <property type="entry name" value="Nucleotide-diphospho-sugar transferases"/>
    <property type="match status" value="1"/>
</dbReference>
<dbReference type="RefSeq" id="WP_068992315.1">
    <property type="nucleotide sequence ID" value="NZ_BMJN01000007.1"/>
</dbReference>
<dbReference type="PANTHER" id="PTHR48090:SF7">
    <property type="entry name" value="RFBJ PROTEIN"/>
    <property type="match status" value="1"/>
</dbReference>
<keyword evidence="2" id="KW-0808">Transferase</keyword>
<reference evidence="2" key="1">
    <citation type="journal article" date="2014" name="Int. J. Syst. Evol. Microbiol.">
        <title>Complete genome sequence of Corynebacterium casei LMG S-19264T (=DSM 44701T), isolated from a smear-ripened cheese.</title>
        <authorList>
            <consortium name="US DOE Joint Genome Institute (JGI-PGF)"/>
            <person name="Walter F."/>
            <person name="Albersmeier A."/>
            <person name="Kalinowski J."/>
            <person name="Ruckert C."/>
        </authorList>
    </citation>
    <scope>NUCLEOTIDE SEQUENCE</scope>
    <source>
        <strain evidence="2">CGMCC 1.15533</strain>
    </source>
</reference>
<dbReference type="Proteomes" id="UP000660801">
    <property type="component" value="Unassembled WGS sequence"/>
</dbReference>
<dbReference type="Pfam" id="PF00535">
    <property type="entry name" value="Glycos_transf_2"/>
    <property type="match status" value="1"/>
</dbReference>
<dbReference type="Gene3D" id="3.90.550.10">
    <property type="entry name" value="Spore Coat Polysaccharide Biosynthesis Protein SpsA, Chain A"/>
    <property type="match status" value="1"/>
</dbReference>
<gene>
    <name evidence="2" type="ORF">GCM10011510_06280</name>
</gene>
<dbReference type="GO" id="GO:0016740">
    <property type="term" value="F:transferase activity"/>
    <property type="evidence" value="ECO:0007669"/>
    <property type="project" value="UniProtKB-KW"/>
</dbReference>
<proteinExistence type="predicted"/>
<dbReference type="OrthoDB" id="9810303at2"/>
<dbReference type="InterPro" id="IPR050256">
    <property type="entry name" value="Glycosyltransferase_2"/>
</dbReference>
<keyword evidence="3" id="KW-1185">Reference proteome</keyword>
<evidence type="ECO:0000313" key="2">
    <source>
        <dbReference type="EMBL" id="GGE27861.1"/>
    </source>
</evidence>
<organism evidence="2 3">
    <name type="scientific">Streptococcus himalayensis</name>
    <dbReference type="NCBI Taxonomy" id="1888195"/>
    <lineage>
        <taxon>Bacteria</taxon>
        <taxon>Bacillati</taxon>
        <taxon>Bacillota</taxon>
        <taxon>Bacilli</taxon>
        <taxon>Lactobacillales</taxon>
        <taxon>Streptococcaceae</taxon>
        <taxon>Streptococcus</taxon>
    </lineage>
</organism>
<dbReference type="AlphaFoldDB" id="A0A917A5N6"/>
<name>A0A917A5N6_9STRE</name>
<dbReference type="PANTHER" id="PTHR48090">
    <property type="entry name" value="UNDECAPRENYL-PHOSPHATE 4-DEOXY-4-FORMAMIDO-L-ARABINOSE TRANSFERASE-RELATED"/>
    <property type="match status" value="1"/>
</dbReference>
<dbReference type="CDD" id="cd04179">
    <property type="entry name" value="DPM_DPG-synthase_like"/>
    <property type="match status" value="1"/>
</dbReference>
<dbReference type="EMBL" id="BMJN01000007">
    <property type="protein sequence ID" value="GGE27861.1"/>
    <property type="molecule type" value="Genomic_DNA"/>
</dbReference>
<evidence type="ECO:0000313" key="3">
    <source>
        <dbReference type="Proteomes" id="UP000660801"/>
    </source>
</evidence>
<accession>A0A917A5N6</accession>
<sequence length="233" mass="26427">MKKLIIIPAYNESSNIEGTIQAIKEKAPHFDYVIINDCSTDNTLEICKKNKYNVVDLPINLGIGGAVQTGYLYAKKYNYDIAVQIDGDGQHDPAFLEEMANILEKNQVDMVIGSRFIKNEGFQSSFARRMGIRYFTWIIKLMTGNTITDATSGLRLVNRSLIEKFAVNYPQDYPEPETVVDVLHNHYTIKEIPVIMKERQGGVSSISLKKSIYYMFKVSLAIVMVKLRGRENA</sequence>
<feature type="domain" description="Glycosyltransferase 2-like" evidence="1">
    <location>
        <begin position="5"/>
        <end position="164"/>
    </location>
</feature>
<protein>
    <submittedName>
        <fullName evidence="2">Glycosyl transferase</fullName>
    </submittedName>
</protein>
<reference evidence="2" key="2">
    <citation type="submission" date="2020-09" db="EMBL/GenBank/DDBJ databases">
        <authorList>
            <person name="Sun Q."/>
            <person name="Zhou Y."/>
        </authorList>
    </citation>
    <scope>NUCLEOTIDE SEQUENCE</scope>
    <source>
        <strain evidence="2">CGMCC 1.15533</strain>
    </source>
</reference>
<evidence type="ECO:0000259" key="1">
    <source>
        <dbReference type="Pfam" id="PF00535"/>
    </source>
</evidence>
<dbReference type="InterPro" id="IPR029044">
    <property type="entry name" value="Nucleotide-diphossugar_trans"/>
</dbReference>
<comment type="caution">
    <text evidence="2">The sequence shown here is derived from an EMBL/GenBank/DDBJ whole genome shotgun (WGS) entry which is preliminary data.</text>
</comment>